<dbReference type="AlphaFoldDB" id="M9MG99"/>
<accession>M9MG99</accession>
<organism evidence="2 3">
    <name type="scientific">Pseudozyma antarctica (strain T-34)</name>
    <name type="common">Yeast</name>
    <name type="synonym">Candida antarctica</name>
    <dbReference type="NCBI Taxonomy" id="1151754"/>
    <lineage>
        <taxon>Eukaryota</taxon>
        <taxon>Fungi</taxon>
        <taxon>Dikarya</taxon>
        <taxon>Basidiomycota</taxon>
        <taxon>Ustilaginomycotina</taxon>
        <taxon>Ustilaginomycetes</taxon>
        <taxon>Ustilaginales</taxon>
        <taxon>Ustilaginaceae</taxon>
        <taxon>Moesziomyces</taxon>
    </lineage>
</organism>
<dbReference type="Pfam" id="PF02798">
    <property type="entry name" value="GST_N"/>
    <property type="match status" value="1"/>
</dbReference>
<dbReference type="SUPFAM" id="SSF52833">
    <property type="entry name" value="Thioredoxin-like"/>
    <property type="match status" value="1"/>
</dbReference>
<dbReference type="EMBL" id="DF196779">
    <property type="protein sequence ID" value="GAC75017.1"/>
    <property type="molecule type" value="Genomic_DNA"/>
</dbReference>
<protein>
    <recommendedName>
        <fullName evidence="1">GST N-terminal domain-containing protein</fullName>
    </recommendedName>
</protein>
<proteinExistence type="predicted"/>
<name>M9MG99_PSEA3</name>
<feature type="domain" description="GST N-terminal" evidence="1">
    <location>
        <begin position="5"/>
        <end position="44"/>
    </location>
</feature>
<sequence>MAIIVHHLNDSRSQRVLWLLEEMGIDYEIKHYSHGPAAASTSSWLIFIPMRDQPGGSEFLHVLKASEVRNQSVRAPVNALPPRIHGANALDRCQRQIPQMPMGANVTRASHRTSADTAGAMRSLRC</sequence>
<evidence type="ECO:0000313" key="3">
    <source>
        <dbReference type="Proteomes" id="UP000011976"/>
    </source>
</evidence>
<gene>
    <name evidence="2" type="ORF">PANT_13d00109</name>
</gene>
<dbReference type="Proteomes" id="UP000011976">
    <property type="component" value="Unassembled WGS sequence"/>
</dbReference>
<dbReference type="OrthoDB" id="2098326at2759"/>
<reference evidence="3" key="1">
    <citation type="journal article" date="2013" name="Genome Announc.">
        <title>Genome sequence of the basidiomycetous yeast Pseudozyma antarctica T-34, a producer of the glycolipid biosurfactants mannosylerythritol lipids.</title>
        <authorList>
            <person name="Morita T."/>
            <person name="Koike H."/>
            <person name="Koyama Y."/>
            <person name="Hagiwara H."/>
            <person name="Ito E."/>
            <person name="Fukuoka T."/>
            <person name="Imura T."/>
            <person name="Machida M."/>
            <person name="Kitamoto D."/>
        </authorList>
    </citation>
    <scope>NUCLEOTIDE SEQUENCE [LARGE SCALE GENOMIC DNA]</scope>
    <source>
        <strain evidence="3">T-34</strain>
    </source>
</reference>
<dbReference type="InterPro" id="IPR036249">
    <property type="entry name" value="Thioredoxin-like_sf"/>
</dbReference>
<dbReference type="Gene3D" id="3.40.30.10">
    <property type="entry name" value="Glutaredoxin"/>
    <property type="match status" value="1"/>
</dbReference>
<evidence type="ECO:0000313" key="2">
    <source>
        <dbReference type="EMBL" id="GAC75017.1"/>
    </source>
</evidence>
<evidence type="ECO:0000259" key="1">
    <source>
        <dbReference type="Pfam" id="PF02798"/>
    </source>
</evidence>
<dbReference type="InterPro" id="IPR004045">
    <property type="entry name" value="Glutathione_S-Trfase_N"/>
</dbReference>
<dbReference type="STRING" id="1151754.M9MG99"/>